<evidence type="ECO:0000313" key="2">
    <source>
        <dbReference type="EMBL" id="ERN51212.1"/>
    </source>
</evidence>
<reference evidence="2 3" key="1">
    <citation type="journal article" date="2013" name="Genome Announc.">
        <title>Genome Sequence of the Extreme Obligate Alkaliphile Bacillus marmarensis Strain DSM 21297.</title>
        <authorList>
            <person name="Wernick D.G."/>
            <person name="Choi K.Y."/>
            <person name="Tat C.A."/>
            <person name="Lafontaine Rivera J.G."/>
            <person name="Liao J.C."/>
        </authorList>
    </citation>
    <scope>NUCLEOTIDE SEQUENCE [LARGE SCALE GENOMIC DNA]</scope>
    <source>
        <strain evidence="2 3">DSM 21297</strain>
    </source>
</reference>
<evidence type="ECO:0000256" key="1">
    <source>
        <dbReference type="SAM" id="MobiDB-lite"/>
    </source>
</evidence>
<comment type="caution">
    <text evidence="2">The sequence shown here is derived from an EMBL/GenBank/DDBJ whole genome shotgun (WGS) entry which is preliminary data.</text>
</comment>
<sequence length="68" mass="7909">MLCRIIKWGDFVMDQFKMINLKSATSLTKIIQLLLRFREQCTKRRGSSRAAHGKRVPAAEINSRCQQE</sequence>
<dbReference type="EMBL" id="ATAE01000067">
    <property type="protein sequence ID" value="ERN51212.1"/>
    <property type="molecule type" value="Genomic_DNA"/>
</dbReference>
<organism evidence="2 3">
    <name type="scientific">Alkalihalophilus marmarensis DSM 21297</name>
    <dbReference type="NCBI Taxonomy" id="1188261"/>
    <lineage>
        <taxon>Bacteria</taxon>
        <taxon>Bacillati</taxon>
        <taxon>Bacillota</taxon>
        <taxon>Bacilli</taxon>
        <taxon>Bacillales</taxon>
        <taxon>Bacillaceae</taxon>
        <taxon>Alkalihalophilus</taxon>
    </lineage>
</organism>
<evidence type="ECO:0000313" key="3">
    <source>
        <dbReference type="Proteomes" id="UP000017170"/>
    </source>
</evidence>
<keyword evidence="3" id="KW-1185">Reference proteome</keyword>
<name>U6SIK9_9BACI</name>
<dbReference type="Proteomes" id="UP000017170">
    <property type="component" value="Unassembled WGS sequence"/>
</dbReference>
<feature type="region of interest" description="Disordered" evidence="1">
    <location>
        <begin position="44"/>
        <end position="68"/>
    </location>
</feature>
<dbReference type="AlphaFoldDB" id="U6SIK9"/>
<feature type="compositionally biased region" description="Basic residues" evidence="1">
    <location>
        <begin position="44"/>
        <end position="55"/>
    </location>
</feature>
<accession>U6SIK9</accession>
<proteinExistence type="predicted"/>
<gene>
    <name evidence="2" type="ORF">A33I_02260</name>
</gene>
<protein>
    <submittedName>
        <fullName evidence="2">Uncharacterized protein</fullName>
    </submittedName>
</protein>